<sequence length="247" mass="27125">MAQARKATASKTDGDRIMVEWRHWEGLVPYETALAAMEERVAAISAGTAPEAVWLLEHPPIYTAGTSADPADLTDPDRFPVHSAGRGGQYTYHGPGQRIAYVMLDLNARGRDVRRFVCALEGWVIDTLAEFNVKGERREGRVGVWVERPDHPPAADGSLREDKIAAIGIKLRRWVSFHGIAINHDPDLSHFDGIVPCGIRDRGVTSLVDLGLPVSMADLDLALRRAFDRRFGADGLSSQLPPAPRSM</sequence>
<dbReference type="CDD" id="cd16444">
    <property type="entry name" value="LipB"/>
    <property type="match status" value="1"/>
</dbReference>
<dbReference type="PANTHER" id="PTHR10993:SF7">
    <property type="entry name" value="LIPOYLTRANSFERASE 2, MITOCHONDRIAL-RELATED"/>
    <property type="match status" value="1"/>
</dbReference>
<dbReference type="InterPro" id="IPR004143">
    <property type="entry name" value="BPL_LPL_catalytic"/>
</dbReference>
<gene>
    <name evidence="5 8" type="primary">lipB</name>
    <name evidence="8" type="ORF">ACFQXB_07065</name>
</gene>
<feature type="site" description="Lowers pKa of active site Cys" evidence="5">
    <location>
        <position position="163"/>
    </location>
</feature>
<comment type="subcellular location">
    <subcellularLocation>
        <location evidence="5">Cytoplasm</location>
    </subcellularLocation>
</comment>
<feature type="domain" description="BPL/LPL catalytic" evidence="7">
    <location>
        <begin position="47"/>
        <end position="235"/>
    </location>
</feature>
<dbReference type="RefSeq" id="WP_377401870.1">
    <property type="nucleotide sequence ID" value="NZ_JBHTFQ010000003.1"/>
</dbReference>
<evidence type="ECO:0000256" key="6">
    <source>
        <dbReference type="PIRNR" id="PIRNR016262"/>
    </source>
</evidence>
<dbReference type="GO" id="GO:0033819">
    <property type="term" value="F:lipoyl(octanoyl) transferase activity"/>
    <property type="evidence" value="ECO:0007669"/>
    <property type="project" value="UniProtKB-EC"/>
</dbReference>
<comment type="similarity">
    <text evidence="5 6">Belongs to the LipB family.</text>
</comment>
<dbReference type="SUPFAM" id="SSF55681">
    <property type="entry name" value="Class II aaRS and biotin synthetases"/>
    <property type="match status" value="1"/>
</dbReference>
<feature type="binding site" evidence="5">
    <location>
        <begin position="166"/>
        <end position="168"/>
    </location>
    <ligand>
        <name>substrate</name>
    </ligand>
</feature>
<dbReference type="NCBIfam" id="NF010925">
    <property type="entry name" value="PRK14345.1"/>
    <property type="match status" value="1"/>
</dbReference>
<dbReference type="NCBIfam" id="TIGR00214">
    <property type="entry name" value="lipB"/>
    <property type="match status" value="1"/>
</dbReference>
<dbReference type="HAMAP" id="MF_00013">
    <property type="entry name" value="LipB"/>
    <property type="match status" value="1"/>
</dbReference>
<organism evidence="8 9">
    <name type="scientific">Plastorhodobacter daqingensis</name>
    <dbReference type="NCBI Taxonomy" id="1387281"/>
    <lineage>
        <taxon>Bacteria</taxon>
        <taxon>Pseudomonadati</taxon>
        <taxon>Pseudomonadota</taxon>
        <taxon>Alphaproteobacteria</taxon>
        <taxon>Rhodobacterales</taxon>
        <taxon>Paracoccaceae</taxon>
        <taxon>Plastorhodobacter</taxon>
    </lineage>
</organism>
<dbReference type="PROSITE" id="PS51733">
    <property type="entry name" value="BPL_LPL_CATALYTIC"/>
    <property type="match status" value="1"/>
</dbReference>
<evidence type="ECO:0000256" key="3">
    <source>
        <dbReference type="ARBA" id="ARBA00023315"/>
    </source>
</evidence>
<keyword evidence="9" id="KW-1185">Reference proteome</keyword>
<reference evidence="9" key="1">
    <citation type="journal article" date="2019" name="Int. J. Syst. Evol. Microbiol.">
        <title>The Global Catalogue of Microorganisms (GCM) 10K type strain sequencing project: providing services to taxonomists for standard genome sequencing and annotation.</title>
        <authorList>
            <consortium name="The Broad Institute Genomics Platform"/>
            <consortium name="The Broad Institute Genome Sequencing Center for Infectious Disease"/>
            <person name="Wu L."/>
            <person name="Ma J."/>
        </authorList>
    </citation>
    <scope>NUCLEOTIDE SEQUENCE [LARGE SCALE GENOMIC DNA]</scope>
    <source>
        <strain evidence="9">CGMCC 1.12750</strain>
    </source>
</reference>
<evidence type="ECO:0000256" key="2">
    <source>
        <dbReference type="ARBA" id="ARBA00022679"/>
    </source>
</evidence>
<feature type="binding site" evidence="5">
    <location>
        <begin position="179"/>
        <end position="181"/>
    </location>
    <ligand>
        <name>substrate</name>
    </ligand>
</feature>
<dbReference type="InterPro" id="IPR045864">
    <property type="entry name" value="aa-tRNA-synth_II/BPL/LPL"/>
</dbReference>
<keyword evidence="5" id="KW-0963">Cytoplasm</keyword>
<evidence type="ECO:0000259" key="7">
    <source>
        <dbReference type="PROSITE" id="PS51733"/>
    </source>
</evidence>
<feature type="binding site" evidence="5">
    <location>
        <begin position="86"/>
        <end position="93"/>
    </location>
    <ligand>
        <name>substrate</name>
    </ligand>
</feature>
<dbReference type="EMBL" id="JBHTFQ010000003">
    <property type="protein sequence ID" value="MFC7703951.1"/>
    <property type="molecule type" value="Genomic_DNA"/>
</dbReference>
<name>A0ABW2UIX4_9RHOB</name>
<dbReference type="InterPro" id="IPR000544">
    <property type="entry name" value="Octanoyltransferase"/>
</dbReference>
<dbReference type="PIRSF" id="PIRSF016262">
    <property type="entry name" value="LPLase"/>
    <property type="match status" value="1"/>
</dbReference>
<keyword evidence="3 5" id="KW-0012">Acyltransferase</keyword>
<dbReference type="InterPro" id="IPR020605">
    <property type="entry name" value="Octanoyltransferase_CS"/>
</dbReference>
<protein>
    <recommendedName>
        <fullName evidence="5 6">Octanoyltransferase</fullName>
        <ecNumber evidence="5 6">2.3.1.181</ecNumber>
    </recommendedName>
    <alternativeName>
        <fullName evidence="5">Lipoate-protein ligase B</fullName>
    </alternativeName>
    <alternativeName>
        <fullName evidence="5">Lipoyl/octanoyl transferase</fullName>
    </alternativeName>
    <alternativeName>
        <fullName evidence="5">Octanoyl-[acyl-carrier-protein]-protein N-octanoyltransferase</fullName>
    </alternativeName>
</protein>
<dbReference type="PANTHER" id="PTHR10993">
    <property type="entry name" value="OCTANOYLTRANSFERASE"/>
    <property type="match status" value="1"/>
</dbReference>
<dbReference type="Pfam" id="PF21948">
    <property type="entry name" value="LplA-B_cat"/>
    <property type="match status" value="1"/>
</dbReference>
<feature type="active site" description="Acyl-thioester intermediate" evidence="5">
    <location>
        <position position="197"/>
    </location>
</feature>
<dbReference type="EC" id="2.3.1.181" evidence="5 6"/>
<comment type="miscellaneous">
    <text evidence="5">In the reaction, the free carboxyl group of octanoic acid is attached via an amide linkage to the epsilon-amino group of a specific lysine residue of lipoyl domains of lipoate-dependent enzymes.</text>
</comment>
<evidence type="ECO:0000313" key="9">
    <source>
        <dbReference type="Proteomes" id="UP001596516"/>
    </source>
</evidence>
<dbReference type="PROSITE" id="PS01313">
    <property type="entry name" value="LIPB"/>
    <property type="match status" value="1"/>
</dbReference>
<dbReference type="NCBIfam" id="NF010921">
    <property type="entry name" value="PRK14341.1"/>
    <property type="match status" value="1"/>
</dbReference>
<keyword evidence="2 5" id="KW-0808">Transferase</keyword>
<comment type="pathway">
    <text evidence="1 5 6">Protein modification; protein lipoylation via endogenous pathway; protein N(6)-(lipoyl)lysine from octanoyl-[acyl-carrier-protein]: step 1/2.</text>
</comment>
<evidence type="ECO:0000256" key="1">
    <source>
        <dbReference type="ARBA" id="ARBA00004821"/>
    </source>
</evidence>
<evidence type="ECO:0000256" key="5">
    <source>
        <dbReference type="HAMAP-Rule" id="MF_00013"/>
    </source>
</evidence>
<proteinExistence type="inferred from homology"/>
<comment type="function">
    <text evidence="4 5 6">Catalyzes the transfer of endogenously produced octanoic acid from octanoyl-acyl-carrier-protein onto the lipoyl domains of lipoate-dependent enzymes. Lipoyl-ACP can also act as a substrate although octanoyl-ACP is likely to be the physiological substrate.</text>
</comment>
<dbReference type="Gene3D" id="3.30.930.10">
    <property type="entry name" value="Bira Bifunctional Protein, Domain 2"/>
    <property type="match status" value="1"/>
</dbReference>
<comment type="caution">
    <text evidence="8">The sequence shown here is derived from an EMBL/GenBank/DDBJ whole genome shotgun (WGS) entry which is preliminary data.</text>
</comment>
<evidence type="ECO:0000313" key="8">
    <source>
        <dbReference type="EMBL" id="MFC7703951.1"/>
    </source>
</evidence>
<comment type="catalytic activity">
    <reaction evidence="5 6">
        <text>octanoyl-[ACP] + L-lysyl-[protein] = N(6)-octanoyl-L-lysyl-[protein] + holo-[ACP] + H(+)</text>
        <dbReference type="Rhea" id="RHEA:17665"/>
        <dbReference type="Rhea" id="RHEA-COMP:9636"/>
        <dbReference type="Rhea" id="RHEA-COMP:9685"/>
        <dbReference type="Rhea" id="RHEA-COMP:9752"/>
        <dbReference type="Rhea" id="RHEA-COMP:9928"/>
        <dbReference type="ChEBI" id="CHEBI:15378"/>
        <dbReference type="ChEBI" id="CHEBI:29969"/>
        <dbReference type="ChEBI" id="CHEBI:64479"/>
        <dbReference type="ChEBI" id="CHEBI:78463"/>
        <dbReference type="ChEBI" id="CHEBI:78809"/>
        <dbReference type="EC" id="2.3.1.181"/>
    </reaction>
</comment>
<evidence type="ECO:0000256" key="4">
    <source>
        <dbReference type="ARBA" id="ARBA00024732"/>
    </source>
</evidence>
<dbReference type="Proteomes" id="UP001596516">
    <property type="component" value="Unassembled WGS sequence"/>
</dbReference>
<accession>A0ABW2UIX4</accession>